<dbReference type="InterPro" id="IPR036420">
    <property type="entry name" value="BRCT_dom_sf"/>
</dbReference>
<dbReference type="EMBL" id="JAUCMV010000005">
    <property type="protein sequence ID" value="KAK0393887.1"/>
    <property type="molecule type" value="Genomic_DNA"/>
</dbReference>
<keyword evidence="7" id="KW-1185">Reference proteome</keyword>
<feature type="compositionally biased region" description="Basic and acidic residues" evidence="4">
    <location>
        <begin position="105"/>
        <end position="131"/>
    </location>
</feature>
<dbReference type="InterPro" id="IPR047250">
    <property type="entry name" value="BRCT_p53bp1-like_rpt2"/>
</dbReference>
<dbReference type="Gene3D" id="3.40.50.10190">
    <property type="entry name" value="BRCT domain"/>
    <property type="match status" value="2"/>
</dbReference>
<gene>
    <name evidence="6" type="ORF">QR680_000453</name>
</gene>
<dbReference type="PROSITE" id="PS50172">
    <property type="entry name" value="BRCT"/>
    <property type="match status" value="2"/>
</dbReference>
<accession>A0AA39LE48</accession>
<feature type="domain" description="BRCT" evidence="5">
    <location>
        <begin position="345"/>
        <end position="442"/>
    </location>
</feature>
<dbReference type="CDD" id="cd17745">
    <property type="entry name" value="BRCT_p53bp1_rpt1"/>
    <property type="match status" value="1"/>
</dbReference>
<keyword evidence="2" id="KW-0227">DNA damage</keyword>
<feature type="compositionally biased region" description="Polar residues" evidence="4">
    <location>
        <begin position="31"/>
        <end position="40"/>
    </location>
</feature>
<reference evidence="6" key="1">
    <citation type="submission" date="2023-06" db="EMBL/GenBank/DDBJ databases">
        <title>Genomic analysis of the entomopathogenic nematode Steinernema hermaphroditum.</title>
        <authorList>
            <person name="Schwarz E.M."/>
            <person name="Heppert J.K."/>
            <person name="Baniya A."/>
            <person name="Schwartz H.T."/>
            <person name="Tan C.-H."/>
            <person name="Antoshechkin I."/>
            <person name="Sternberg P.W."/>
            <person name="Goodrich-Blair H."/>
            <person name="Dillman A.R."/>
        </authorList>
    </citation>
    <scope>NUCLEOTIDE SEQUENCE</scope>
    <source>
        <strain evidence="6">PS9179</strain>
        <tissue evidence="6">Whole animal</tissue>
    </source>
</reference>
<dbReference type="PANTHER" id="PTHR15321:SF3">
    <property type="entry name" value="TP53-BINDING PROTEIN 1"/>
    <property type="match status" value="1"/>
</dbReference>
<evidence type="ECO:0000259" key="5">
    <source>
        <dbReference type="PROSITE" id="PS50172"/>
    </source>
</evidence>
<evidence type="ECO:0000256" key="3">
    <source>
        <dbReference type="ARBA" id="ARBA00023242"/>
    </source>
</evidence>
<dbReference type="InterPro" id="IPR047252">
    <property type="entry name" value="TP53BP1-like"/>
</dbReference>
<feature type="compositionally biased region" description="Polar residues" evidence="4">
    <location>
        <begin position="308"/>
        <end position="331"/>
    </location>
</feature>
<feature type="region of interest" description="Disordered" evidence="4">
    <location>
        <begin position="308"/>
        <end position="336"/>
    </location>
</feature>
<dbReference type="InterPro" id="IPR056492">
    <property type="entry name" value="SH3_Hsr9"/>
</dbReference>
<evidence type="ECO:0000256" key="1">
    <source>
        <dbReference type="ARBA" id="ARBA00004123"/>
    </source>
</evidence>
<dbReference type="InterPro" id="IPR047249">
    <property type="entry name" value="BRCT_p53bp1-like_rpt1"/>
</dbReference>
<name>A0AA39LE48_9BILA</name>
<dbReference type="Pfam" id="PF18428">
    <property type="entry name" value="BRCT_3"/>
    <property type="match status" value="1"/>
</dbReference>
<dbReference type="GO" id="GO:0005634">
    <property type="term" value="C:nucleus"/>
    <property type="evidence" value="ECO:0007669"/>
    <property type="project" value="UniProtKB-SubCell"/>
</dbReference>
<evidence type="ECO:0000313" key="6">
    <source>
        <dbReference type="EMBL" id="KAK0393887.1"/>
    </source>
</evidence>
<evidence type="ECO:0000313" key="7">
    <source>
        <dbReference type="Proteomes" id="UP001175271"/>
    </source>
</evidence>
<sequence length="577" mass="64775">MPVTTRWMMPKKGGKDGPNERSNDENKVGEVSSNNATVAVNTRRRAPSRKAVKNEQMPQIAVRKQANTSKRKGVSHIRVSKTRASQGKPPATAESRLVQSIPLTHADKKTVDNKGSERELAIPDVATKQETDDNADTTPITPKHTNSMNAELPTLTSEEQAKADFPEDLTFLSIGGRVYALWEKVYYPAIVASFDGTRYGVYFVEDKMRKTLTSSSIIPIRDLRPGVHVDVTSGDQDFPTVIKSTPNRELAVNWVSGIFEGSASHTKQRVIKFSWDKILFNADHAKEIREQDRSFAMLNSGLIVSSSRSRQGRTSMMTPSSRIRPTQSRIGSPQAKVPRYANTSEQGKFFHGKQFVLILSTRSEATENLHRIAQRIVNAGGIVHNNMKVAKSSTELYLISDRPNKTLNYLAALSRSVPCVSYRWLDACFRQGKFISCKPFMLKAGINIVTKKYVKWHSNVNILRNWNIFVCGNAPTHRTRTLAPKYFVAFWRSMLKNLGANILTQLPKNNEDVDVVITNGVQCENIVDAAKQRGVPVASSEWIIATMIQGKWLPFEKHDRFLVTYDAFSNHLRVNDQ</sequence>
<dbReference type="Pfam" id="PF00533">
    <property type="entry name" value="BRCT"/>
    <property type="match status" value="1"/>
</dbReference>
<keyword evidence="3" id="KW-0539">Nucleus</keyword>
<feature type="compositionally biased region" description="Basic residues" evidence="4">
    <location>
        <begin position="42"/>
        <end position="51"/>
    </location>
</feature>
<feature type="domain" description="BRCT" evidence="5">
    <location>
        <begin position="458"/>
        <end position="560"/>
    </location>
</feature>
<proteinExistence type="predicted"/>
<feature type="compositionally biased region" description="Polar residues" evidence="4">
    <location>
        <begin position="136"/>
        <end position="148"/>
    </location>
</feature>
<dbReference type="CDD" id="cd17724">
    <property type="entry name" value="BRCT_p53bp1_rpt2"/>
    <property type="match status" value="1"/>
</dbReference>
<dbReference type="InterPro" id="IPR001357">
    <property type="entry name" value="BRCT_dom"/>
</dbReference>
<dbReference type="GO" id="GO:0000077">
    <property type="term" value="P:DNA damage checkpoint signaling"/>
    <property type="evidence" value="ECO:0007669"/>
    <property type="project" value="TreeGrafter"/>
</dbReference>
<dbReference type="GO" id="GO:0042393">
    <property type="term" value="F:histone binding"/>
    <property type="evidence" value="ECO:0007669"/>
    <property type="project" value="TreeGrafter"/>
</dbReference>
<dbReference type="PANTHER" id="PTHR15321">
    <property type="entry name" value="TUMOR SUPPRESSOR P53-BINDING PROTEIN 1"/>
    <property type="match status" value="1"/>
</dbReference>
<evidence type="ECO:0000256" key="2">
    <source>
        <dbReference type="ARBA" id="ARBA00022763"/>
    </source>
</evidence>
<dbReference type="GO" id="GO:0045944">
    <property type="term" value="P:positive regulation of transcription by RNA polymerase II"/>
    <property type="evidence" value="ECO:0007669"/>
    <property type="project" value="TreeGrafter"/>
</dbReference>
<comment type="caution">
    <text evidence="6">The sequence shown here is derived from an EMBL/GenBank/DDBJ whole genome shotgun (WGS) entry which is preliminary data.</text>
</comment>
<dbReference type="SMART" id="SM00292">
    <property type="entry name" value="BRCT"/>
    <property type="match status" value="2"/>
</dbReference>
<evidence type="ECO:0000256" key="4">
    <source>
        <dbReference type="SAM" id="MobiDB-lite"/>
    </source>
</evidence>
<feature type="compositionally biased region" description="Basic and acidic residues" evidence="4">
    <location>
        <begin position="13"/>
        <end position="28"/>
    </location>
</feature>
<feature type="region of interest" description="Disordered" evidence="4">
    <location>
        <begin position="1"/>
        <end position="148"/>
    </location>
</feature>
<dbReference type="Pfam" id="PF24680">
    <property type="entry name" value="SH3_Hsr9"/>
    <property type="match status" value="1"/>
</dbReference>
<dbReference type="AlphaFoldDB" id="A0AA39LE48"/>
<comment type="subcellular location">
    <subcellularLocation>
        <location evidence="1">Nucleus</location>
    </subcellularLocation>
</comment>
<feature type="compositionally biased region" description="Basic residues" evidence="4">
    <location>
        <begin position="69"/>
        <end position="81"/>
    </location>
</feature>
<dbReference type="Proteomes" id="UP001175271">
    <property type="component" value="Unassembled WGS sequence"/>
</dbReference>
<protein>
    <recommendedName>
        <fullName evidence="5">BRCT domain-containing protein</fullName>
    </recommendedName>
</protein>
<dbReference type="SUPFAM" id="SSF52113">
    <property type="entry name" value="BRCT domain"/>
    <property type="match status" value="2"/>
</dbReference>
<organism evidence="6 7">
    <name type="scientific">Steinernema hermaphroditum</name>
    <dbReference type="NCBI Taxonomy" id="289476"/>
    <lineage>
        <taxon>Eukaryota</taxon>
        <taxon>Metazoa</taxon>
        <taxon>Ecdysozoa</taxon>
        <taxon>Nematoda</taxon>
        <taxon>Chromadorea</taxon>
        <taxon>Rhabditida</taxon>
        <taxon>Tylenchina</taxon>
        <taxon>Panagrolaimomorpha</taxon>
        <taxon>Strongyloidoidea</taxon>
        <taxon>Steinernematidae</taxon>
        <taxon>Steinernema</taxon>
    </lineage>
</organism>